<organism evidence="2 3">
    <name type="scientific">Parachitinimonas caeni</name>
    <dbReference type="NCBI Taxonomy" id="3031301"/>
    <lineage>
        <taxon>Bacteria</taxon>
        <taxon>Pseudomonadati</taxon>
        <taxon>Pseudomonadota</taxon>
        <taxon>Betaproteobacteria</taxon>
        <taxon>Neisseriales</taxon>
        <taxon>Chitinibacteraceae</taxon>
        <taxon>Parachitinimonas</taxon>
    </lineage>
</organism>
<keyword evidence="1" id="KW-0732">Signal</keyword>
<keyword evidence="3" id="KW-1185">Reference proteome</keyword>
<feature type="signal peptide" evidence="1">
    <location>
        <begin position="1"/>
        <end position="18"/>
    </location>
</feature>
<reference evidence="2" key="1">
    <citation type="submission" date="2023-03" db="EMBL/GenBank/DDBJ databases">
        <title>Chitinimonas shenzhenensis gen. nov., sp. nov., a novel member of family Burkholderiaceae isolated from activated sludge collected in Shen Zhen, China.</title>
        <authorList>
            <person name="Wang X."/>
        </authorList>
    </citation>
    <scope>NUCLEOTIDE SEQUENCE</scope>
    <source>
        <strain evidence="2">DQS-5</strain>
    </source>
</reference>
<comment type="caution">
    <text evidence="2">The sequence shown here is derived from an EMBL/GenBank/DDBJ whole genome shotgun (WGS) entry which is preliminary data.</text>
</comment>
<accession>A0ABT7E3N8</accession>
<evidence type="ECO:0000313" key="2">
    <source>
        <dbReference type="EMBL" id="MDK2126913.1"/>
    </source>
</evidence>
<dbReference type="EMBL" id="JARRAF010000065">
    <property type="protein sequence ID" value="MDK2126913.1"/>
    <property type="molecule type" value="Genomic_DNA"/>
</dbReference>
<gene>
    <name evidence="2" type="ORF">PZA18_22985</name>
</gene>
<dbReference type="Proteomes" id="UP001172778">
    <property type="component" value="Unassembled WGS sequence"/>
</dbReference>
<sequence>MKTLLFLMLVVGSALVHAEDLAGSNPTGAERVCTLSSGAQTELGFADAIKQCKRGDILDMSWLSNQQAMQVCDFTKAVVYHPTKGTLIACVYTGARRPVIKPGLQ</sequence>
<protein>
    <submittedName>
        <fullName evidence="2">Uncharacterized protein</fullName>
    </submittedName>
</protein>
<feature type="chain" id="PRO_5045880298" evidence="1">
    <location>
        <begin position="19"/>
        <end position="105"/>
    </location>
</feature>
<evidence type="ECO:0000313" key="3">
    <source>
        <dbReference type="Proteomes" id="UP001172778"/>
    </source>
</evidence>
<proteinExistence type="predicted"/>
<dbReference type="RefSeq" id="WP_284103233.1">
    <property type="nucleotide sequence ID" value="NZ_JARRAF010000065.1"/>
</dbReference>
<name>A0ABT7E3N8_9NEIS</name>
<evidence type="ECO:0000256" key="1">
    <source>
        <dbReference type="SAM" id="SignalP"/>
    </source>
</evidence>